<keyword evidence="3 5" id="KW-0378">Hydrolase</keyword>
<dbReference type="Proteomes" id="UP000595224">
    <property type="component" value="Chromosome"/>
</dbReference>
<dbReference type="RefSeq" id="WP_198443323.1">
    <property type="nucleotide sequence ID" value="NZ_CBCSHE010000002.1"/>
</dbReference>
<dbReference type="SUPFAM" id="SSF75005">
    <property type="entry name" value="Arabinanase/levansucrase/invertase"/>
    <property type="match status" value="1"/>
</dbReference>
<evidence type="ECO:0000256" key="3">
    <source>
        <dbReference type="ARBA" id="ARBA00022801"/>
    </source>
</evidence>
<dbReference type="InterPro" id="IPR006710">
    <property type="entry name" value="Glyco_hydro_43"/>
</dbReference>
<organism evidence="6 7">
    <name type="scientific">Treponema peruense</name>
    <dbReference type="NCBI Taxonomy" id="2787628"/>
    <lineage>
        <taxon>Bacteria</taxon>
        <taxon>Pseudomonadati</taxon>
        <taxon>Spirochaetota</taxon>
        <taxon>Spirochaetia</taxon>
        <taxon>Spirochaetales</taxon>
        <taxon>Treponemataceae</taxon>
        <taxon>Treponema</taxon>
    </lineage>
</organism>
<evidence type="ECO:0000256" key="2">
    <source>
        <dbReference type="ARBA" id="ARBA00022729"/>
    </source>
</evidence>
<dbReference type="KEGG" id="tper:IWA51_04005"/>
<dbReference type="PIRSF" id="PIRSF025414">
    <property type="entry name" value="Alpha-L-arabinofuranosidase"/>
    <property type="match status" value="1"/>
</dbReference>
<evidence type="ECO:0000256" key="4">
    <source>
        <dbReference type="ARBA" id="ARBA00023295"/>
    </source>
</evidence>
<dbReference type="GO" id="GO:0005975">
    <property type="term" value="P:carbohydrate metabolic process"/>
    <property type="evidence" value="ECO:0007669"/>
    <property type="project" value="InterPro"/>
</dbReference>
<keyword evidence="4 5" id="KW-0326">Glycosidase</keyword>
<keyword evidence="2" id="KW-0732">Signal</keyword>
<reference evidence="6 7" key="1">
    <citation type="submission" date="2020-11" db="EMBL/GenBank/DDBJ databases">
        <title>Treponema Peruensis nv. sp., first commensal Treponema isolated from human feces.</title>
        <authorList>
            <person name="Belkhou C."/>
            <person name="Raes J."/>
        </authorList>
    </citation>
    <scope>NUCLEOTIDE SEQUENCE [LARGE SCALE GENOMIC DNA]</scope>
    <source>
        <strain evidence="6 7">RCC2812</strain>
    </source>
</reference>
<evidence type="ECO:0000256" key="5">
    <source>
        <dbReference type="RuleBase" id="RU361187"/>
    </source>
</evidence>
<protein>
    <submittedName>
        <fullName evidence="6">Glycoside hydrolase family 43 protein</fullName>
    </submittedName>
</protein>
<dbReference type="AlphaFoldDB" id="A0A7T3V5Q4"/>
<dbReference type="InterPro" id="IPR016828">
    <property type="entry name" value="Alpha-L-arabinofuranosidase"/>
</dbReference>
<dbReference type="Gene3D" id="2.115.10.20">
    <property type="entry name" value="Glycosyl hydrolase domain, family 43"/>
    <property type="match status" value="1"/>
</dbReference>
<keyword evidence="7" id="KW-1185">Reference proteome</keyword>
<dbReference type="EMBL" id="CP064936">
    <property type="protein sequence ID" value="QQA01782.1"/>
    <property type="molecule type" value="Genomic_DNA"/>
</dbReference>
<dbReference type="PANTHER" id="PTHR43817:SF1">
    <property type="entry name" value="HYDROLASE, FAMILY 43, PUTATIVE (AFU_ORTHOLOGUE AFUA_3G01660)-RELATED"/>
    <property type="match status" value="1"/>
</dbReference>
<dbReference type="InterPro" id="IPR023296">
    <property type="entry name" value="Glyco_hydro_beta-prop_sf"/>
</dbReference>
<proteinExistence type="inferred from homology"/>
<sequence length="314" mass="36708">MNITDITDEDEKKPLVRQTADPYVYFHKDGYYYFTYSCPEYDRIEIRRAWSVKGLEEARPLTVWRKHADGPMSWHIWAPELHYIDSKWYLYFAAGRAEDPWWIRTWVLENTSQDPFCGEWVEKGMLVPEWDSFMLDTTVFENKGKHFAVWAQKSPEKTENSCLYLAEMSSPYELKFPVTMLTRPEFDWECRGFKVNEGAAVLKRNGKIFITYSASATDATYCMGLLYADENADLTKAQSWTKLEKPVLVTDEAAGIFGPGHNSFTTSRDGKTDYLVYHARPYAEVDLAFALYDPNRHAWVKKIRYDEKGFPVFQ</sequence>
<gene>
    <name evidence="6" type="ORF">IWA51_04005</name>
</gene>
<dbReference type="Pfam" id="PF04616">
    <property type="entry name" value="Glyco_hydro_43"/>
    <property type="match status" value="1"/>
</dbReference>
<evidence type="ECO:0000256" key="1">
    <source>
        <dbReference type="ARBA" id="ARBA00009865"/>
    </source>
</evidence>
<comment type="similarity">
    <text evidence="1 5">Belongs to the glycosyl hydrolase 43 family.</text>
</comment>
<accession>A0A7T3V5Q4</accession>
<evidence type="ECO:0000313" key="7">
    <source>
        <dbReference type="Proteomes" id="UP000595224"/>
    </source>
</evidence>
<dbReference type="PANTHER" id="PTHR43817">
    <property type="entry name" value="GLYCOSYL HYDROLASE"/>
    <property type="match status" value="1"/>
</dbReference>
<evidence type="ECO:0000313" key="6">
    <source>
        <dbReference type="EMBL" id="QQA01782.1"/>
    </source>
</evidence>
<dbReference type="GO" id="GO:0004553">
    <property type="term" value="F:hydrolase activity, hydrolyzing O-glycosyl compounds"/>
    <property type="evidence" value="ECO:0007669"/>
    <property type="project" value="InterPro"/>
</dbReference>
<dbReference type="CDD" id="cd18817">
    <property type="entry name" value="GH43f_LbAraf43-like"/>
    <property type="match status" value="1"/>
</dbReference>
<name>A0A7T3V5Q4_9SPIR</name>